<comment type="caution">
    <text evidence="1">The sequence shown here is derived from an EMBL/GenBank/DDBJ whole genome shotgun (WGS) entry which is preliminary data.</text>
</comment>
<dbReference type="EMBL" id="CM029044">
    <property type="protein sequence ID" value="KAG2605182.1"/>
    <property type="molecule type" value="Genomic_DNA"/>
</dbReference>
<gene>
    <name evidence="1" type="ORF">PVAP13_4NG099057</name>
</gene>
<keyword evidence="2" id="KW-1185">Reference proteome</keyword>
<proteinExistence type="predicted"/>
<evidence type="ECO:0000313" key="2">
    <source>
        <dbReference type="Proteomes" id="UP000823388"/>
    </source>
</evidence>
<dbReference type="Proteomes" id="UP000823388">
    <property type="component" value="Chromosome 4N"/>
</dbReference>
<sequence length="94" mass="9366">MVRGGVSARPIAVLLVRASLEAAKDGGSDIANAVALWEASPCLLETATTVALFVGMICHSACCTSSTALPSAAASSPRLSLSTVAGMSLCCLVI</sequence>
<evidence type="ECO:0000313" key="1">
    <source>
        <dbReference type="EMBL" id="KAG2605182.1"/>
    </source>
</evidence>
<dbReference type="AlphaFoldDB" id="A0A8T0T0C5"/>
<reference evidence="1" key="1">
    <citation type="submission" date="2020-05" db="EMBL/GenBank/DDBJ databases">
        <title>WGS assembly of Panicum virgatum.</title>
        <authorList>
            <person name="Lovell J.T."/>
            <person name="Jenkins J."/>
            <person name="Shu S."/>
            <person name="Juenger T.E."/>
            <person name="Schmutz J."/>
        </authorList>
    </citation>
    <scope>NUCLEOTIDE SEQUENCE</scope>
    <source>
        <strain evidence="1">AP13</strain>
    </source>
</reference>
<name>A0A8T0T0C5_PANVG</name>
<accession>A0A8T0T0C5</accession>
<organism evidence="1 2">
    <name type="scientific">Panicum virgatum</name>
    <name type="common">Blackwell switchgrass</name>
    <dbReference type="NCBI Taxonomy" id="38727"/>
    <lineage>
        <taxon>Eukaryota</taxon>
        <taxon>Viridiplantae</taxon>
        <taxon>Streptophyta</taxon>
        <taxon>Embryophyta</taxon>
        <taxon>Tracheophyta</taxon>
        <taxon>Spermatophyta</taxon>
        <taxon>Magnoliopsida</taxon>
        <taxon>Liliopsida</taxon>
        <taxon>Poales</taxon>
        <taxon>Poaceae</taxon>
        <taxon>PACMAD clade</taxon>
        <taxon>Panicoideae</taxon>
        <taxon>Panicodae</taxon>
        <taxon>Paniceae</taxon>
        <taxon>Panicinae</taxon>
        <taxon>Panicum</taxon>
        <taxon>Panicum sect. Hiantes</taxon>
    </lineage>
</organism>
<protein>
    <submittedName>
        <fullName evidence="1">Uncharacterized protein</fullName>
    </submittedName>
</protein>